<evidence type="ECO:0000313" key="15">
    <source>
        <dbReference type="Proteomes" id="UP000600449"/>
    </source>
</evidence>
<dbReference type="InterPro" id="IPR045851">
    <property type="entry name" value="AMP-bd_C_sf"/>
</dbReference>
<dbReference type="NCBIfam" id="TIGR00206">
    <property type="entry name" value="fliF"/>
    <property type="match status" value="1"/>
</dbReference>
<dbReference type="AlphaFoldDB" id="A0A917V9K0"/>
<proteinExistence type="inferred from homology"/>
<dbReference type="GO" id="GO:0071973">
    <property type="term" value="P:bacterial-type flagellum-dependent cell motility"/>
    <property type="evidence" value="ECO:0007669"/>
    <property type="project" value="InterPro"/>
</dbReference>
<evidence type="ECO:0000259" key="13">
    <source>
        <dbReference type="Pfam" id="PF08345"/>
    </source>
</evidence>
<evidence type="ECO:0000256" key="3">
    <source>
        <dbReference type="ARBA" id="ARBA00007971"/>
    </source>
</evidence>
<evidence type="ECO:0000256" key="10">
    <source>
        <dbReference type="SAM" id="MobiDB-lite"/>
    </source>
</evidence>
<keyword evidence="6 11" id="KW-1133">Transmembrane helix</keyword>
<protein>
    <recommendedName>
        <fullName evidence="9">Flagellar M-ring protein</fullName>
    </recommendedName>
</protein>
<evidence type="ECO:0000259" key="12">
    <source>
        <dbReference type="Pfam" id="PF01514"/>
    </source>
</evidence>
<dbReference type="PIRSF" id="PIRSF004862">
    <property type="entry name" value="FliF"/>
    <property type="match status" value="1"/>
</dbReference>
<comment type="function">
    <text evidence="9">The M ring may be actively involved in energy transduction.</text>
</comment>
<evidence type="ECO:0000313" key="14">
    <source>
        <dbReference type="EMBL" id="GGK52385.1"/>
    </source>
</evidence>
<feature type="region of interest" description="Disordered" evidence="10">
    <location>
        <begin position="264"/>
        <end position="321"/>
    </location>
</feature>
<evidence type="ECO:0000256" key="4">
    <source>
        <dbReference type="ARBA" id="ARBA00022475"/>
    </source>
</evidence>
<reference evidence="14 15" key="1">
    <citation type="journal article" date="2014" name="Int. J. Syst. Evol. Microbiol.">
        <title>Complete genome sequence of Corynebacterium casei LMG S-19264T (=DSM 44701T), isolated from a smear-ripened cheese.</title>
        <authorList>
            <consortium name="US DOE Joint Genome Institute (JGI-PGF)"/>
            <person name="Walter F."/>
            <person name="Albersmeier A."/>
            <person name="Kalinowski J."/>
            <person name="Ruckert C."/>
        </authorList>
    </citation>
    <scope>NUCLEOTIDE SEQUENCE [LARGE SCALE GENOMIC DNA]</scope>
    <source>
        <strain evidence="14 15">CGMCC 1.9161</strain>
    </source>
</reference>
<feature type="domain" description="Flagellar M-ring N-terminal" evidence="12">
    <location>
        <begin position="34"/>
        <end position="206"/>
    </location>
</feature>
<name>A0A917V9K0_9HYPH</name>
<evidence type="ECO:0000256" key="1">
    <source>
        <dbReference type="ARBA" id="ARBA00004117"/>
    </source>
</evidence>
<dbReference type="InterPro" id="IPR013556">
    <property type="entry name" value="Flag_M-ring_C"/>
</dbReference>
<dbReference type="Pfam" id="PF01514">
    <property type="entry name" value="YscJ_FliF"/>
    <property type="match status" value="1"/>
</dbReference>
<dbReference type="Gene3D" id="3.30.300.30">
    <property type="match status" value="1"/>
</dbReference>
<evidence type="ECO:0000256" key="5">
    <source>
        <dbReference type="ARBA" id="ARBA00022692"/>
    </source>
</evidence>
<keyword evidence="14" id="KW-0282">Flagellum</keyword>
<dbReference type="Pfam" id="PF08345">
    <property type="entry name" value="YscJ_FliF_C"/>
    <property type="match status" value="1"/>
</dbReference>
<comment type="similarity">
    <text evidence="3 9">Belongs to the FliF family.</text>
</comment>
<evidence type="ECO:0000256" key="8">
    <source>
        <dbReference type="ARBA" id="ARBA00023143"/>
    </source>
</evidence>
<keyword evidence="14" id="KW-0969">Cilium</keyword>
<dbReference type="Proteomes" id="UP000600449">
    <property type="component" value="Unassembled WGS sequence"/>
</dbReference>
<dbReference type="InterPro" id="IPR006182">
    <property type="entry name" value="FliF_N_dom"/>
</dbReference>
<dbReference type="InterPro" id="IPR043427">
    <property type="entry name" value="YscJ/FliF"/>
</dbReference>
<feature type="domain" description="Flagellar M-ring C-terminal" evidence="13">
    <location>
        <begin position="242"/>
        <end position="400"/>
    </location>
</feature>
<keyword evidence="14" id="KW-0966">Cell projection</keyword>
<keyword evidence="7 11" id="KW-0472">Membrane</keyword>
<dbReference type="EMBL" id="BMMF01000016">
    <property type="protein sequence ID" value="GGK52385.1"/>
    <property type="molecule type" value="Genomic_DNA"/>
</dbReference>
<keyword evidence="15" id="KW-1185">Reference proteome</keyword>
<keyword evidence="4" id="KW-1003">Cell membrane</keyword>
<evidence type="ECO:0000256" key="11">
    <source>
        <dbReference type="SAM" id="Phobius"/>
    </source>
</evidence>
<sequence>MENLTRLGPARLAVMGAVTLALVGFFAFVIMRMSQPDMGVLYSDLSMADAGAVVRDLEARGVAYETRGDGVILAPRADLARLRMELAADGLPAGTGVGYEIFDRGDSFSSTSFVQNINQLRALEGELSRTISSLARVEAARVHLAIPERRLFERDREDPRASIVLRVRGDLDQSQVRAIRHLVATAVEGLRPDRISIVDEGGRLLADGATAGEAMAAFAADETRIAFENRLRNQVEDIVAGIVGRGRTRVQVAAEFDTNRVENRSETFDPNGQVARSMQSRTDNSVATQNEAGVTVGNELPEAGNDQGGAGMRDQQETTEETINYEISRSTRVEMLEGPRLSRISVAVLVDGAYQVAPDGTVTYEPRAQEELDRIEALVRTAIGFDADRGDQIEIVNLRFAEGPQPEFLPEEQTLLESLMNPSREDVLRAIELGVLFLLSLVVIFTVLRPMLRSLTAPPVVITRGEGGTAAIGGPEGGSTGNAAVDTALMMARPDATSQMIEMAKVNGQVQQASLERVADLVKQSPTETVTVMRQWIHERG</sequence>
<dbReference type="GO" id="GO:0009431">
    <property type="term" value="C:bacterial-type flagellum basal body, MS ring"/>
    <property type="evidence" value="ECO:0007669"/>
    <property type="project" value="InterPro"/>
</dbReference>
<dbReference type="InterPro" id="IPR000067">
    <property type="entry name" value="FlgMring_FliF"/>
</dbReference>
<dbReference type="GO" id="GO:0003774">
    <property type="term" value="F:cytoskeletal motor activity"/>
    <property type="evidence" value="ECO:0007669"/>
    <property type="project" value="InterPro"/>
</dbReference>
<accession>A0A917V9K0</accession>
<keyword evidence="8 9" id="KW-0975">Bacterial flagellum</keyword>
<feature type="transmembrane region" description="Helical" evidence="11">
    <location>
        <begin position="12"/>
        <end position="31"/>
    </location>
</feature>
<dbReference type="PANTHER" id="PTHR30046:SF0">
    <property type="entry name" value="FLAGELLAR M-RING PROTEIN"/>
    <property type="match status" value="1"/>
</dbReference>
<gene>
    <name evidence="14" type="primary">fliF</name>
    <name evidence="14" type="ORF">GCM10011322_44120</name>
</gene>
<dbReference type="GO" id="GO:0005886">
    <property type="term" value="C:plasma membrane"/>
    <property type="evidence" value="ECO:0007669"/>
    <property type="project" value="UniProtKB-SubCell"/>
</dbReference>
<comment type="caution">
    <text evidence="14">The sequence shown here is derived from an EMBL/GenBank/DDBJ whole genome shotgun (WGS) entry which is preliminary data.</text>
</comment>
<evidence type="ECO:0000256" key="7">
    <source>
        <dbReference type="ARBA" id="ARBA00023136"/>
    </source>
</evidence>
<evidence type="ECO:0000256" key="2">
    <source>
        <dbReference type="ARBA" id="ARBA00004651"/>
    </source>
</evidence>
<organism evidence="14 15">
    <name type="scientific">Salinarimonas ramus</name>
    <dbReference type="NCBI Taxonomy" id="690164"/>
    <lineage>
        <taxon>Bacteria</taxon>
        <taxon>Pseudomonadati</taxon>
        <taxon>Pseudomonadota</taxon>
        <taxon>Alphaproteobacteria</taxon>
        <taxon>Hyphomicrobiales</taxon>
        <taxon>Salinarimonadaceae</taxon>
        <taxon>Salinarimonas</taxon>
    </lineage>
</organism>
<comment type="subcellular location">
    <subcellularLocation>
        <location evidence="1 9">Bacterial flagellum basal body</location>
    </subcellularLocation>
    <subcellularLocation>
        <location evidence="2">Cell membrane</location>
        <topology evidence="2">Multi-pass membrane protein</topology>
    </subcellularLocation>
</comment>
<feature type="compositionally biased region" description="Polar residues" evidence="10">
    <location>
        <begin position="268"/>
        <end position="292"/>
    </location>
</feature>
<keyword evidence="5 11" id="KW-0812">Transmembrane</keyword>
<dbReference type="PRINTS" id="PR01009">
    <property type="entry name" value="FLGMRINGFLIF"/>
</dbReference>
<evidence type="ECO:0000256" key="6">
    <source>
        <dbReference type="ARBA" id="ARBA00022989"/>
    </source>
</evidence>
<dbReference type="PANTHER" id="PTHR30046">
    <property type="entry name" value="FLAGELLAR M-RING PROTEIN"/>
    <property type="match status" value="1"/>
</dbReference>
<evidence type="ECO:0000256" key="9">
    <source>
        <dbReference type="PIRNR" id="PIRNR004862"/>
    </source>
</evidence>